<keyword evidence="5" id="KW-1185">Reference proteome</keyword>
<evidence type="ECO:0000256" key="2">
    <source>
        <dbReference type="SAM" id="Phobius"/>
    </source>
</evidence>
<feature type="transmembrane region" description="Helical" evidence="2">
    <location>
        <begin position="37"/>
        <end position="56"/>
    </location>
</feature>
<evidence type="ECO:0000256" key="1">
    <source>
        <dbReference type="SAM" id="MobiDB-lite"/>
    </source>
</evidence>
<dbReference type="EMBL" id="NMUQ01000003">
    <property type="protein sequence ID" value="OXM13649.1"/>
    <property type="molecule type" value="Genomic_DNA"/>
</dbReference>
<organism evidence="4 5">
    <name type="scientific">Paenibacillus herberti</name>
    <dbReference type="NCBI Taxonomy" id="1619309"/>
    <lineage>
        <taxon>Bacteria</taxon>
        <taxon>Bacillati</taxon>
        <taxon>Bacillota</taxon>
        <taxon>Bacilli</taxon>
        <taxon>Bacillales</taxon>
        <taxon>Paenibacillaceae</taxon>
        <taxon>Paenibacillus</taxon>
    </lineage>
</organism>
<proteinExistence type="predicted"/>
<gene>
    <name evidence="4" type="ORF">CGZ75_21755</name>
</gene>
<reference evidence="4 5" key="1">
    <citation type="submission" date="2017-07" db="EMBL/GenBank/DDBJ databases">
        <title>Paenibacillus herberti R33 genome sequencing and assembly.</title>
        <authorList>
            <person name="Su W."/>
        </authorList>
    </citation>
    <scope>NUCLEOTIDE SEQUENCE [LARGE SCALE GENOMIC DNA]</scope>
    <source>
        <strain evidence="4 5">R33</strain>
    </source>
</reference>
<keyword evidence="2" id="KW-1133">Transmembrane helix</keyword>
<name>A0A229NVK4_9BACL</name>
<feature type="region of interest" description="Disordered" evidence="1">
    <location>
        <begin position="147"/>
        <end position="196"/>
    </location>
</feature>
<comment type="caution">
    <text evidence="4">The sequence shown here is derived from an EMBL/GenBank/DDBJ whole genome shotgun (WGS) entry which is preliminary data.</text>
</comment>
<dbReference type="Pfam" id="PF14258">
    <property type="entry name" value="DUF4350"/>
    <property type="match status" value="1"/>
</dbReference>
<dbReference type="OrthoDB" id="2935725at2"/>
<feature type="transmembrane region" description="Helical" evidence="2">
    <location>
        <begin position="298"/>
        <end position="318"/>
    </location>
</feature>
<feature type="domain" description="DUF4350" evidence="3">
    <location>
        <begin position="68"/>
        <end position="272"/>
    </location>
</feature>
<dbReference type="Proteomes" id="UP000215145">
    <property type="component" value="Unassembled WGS sequence"/>
</dbReference>
<dbReference type="InterPro" id="IPR025646">
    <property type="entry name" value="DUF4350"/>
</dbReference>
<evidence type="ECO:0000313" key="5">
    <source>
        <dbReference type="Proteomes" id="UP000215145"/>
    </source>
</evidence>
<protein>
    <recommendedName>
        <fullName evidence="3">DUF4350 domain-containing protein</fullName>
    </recommendedName>
</protein>
<keyword evidence="2" id="KW-0472">Membrane</keyword>
<accession>A0A229NVK4</accession>
<sequence>MVRQTGRLARAVREHAKPAHRSYGRGGTALKRKSNRVLWLLPAAAALFLLLGLLLARPQLPDEPANLSSSADTDGVRAWRELLEKRNGNVGEWRLRWEELPETGSNRLMIAVGPNKIAPKEWEAMESWLRAGNHLLLLDDSGEEPLDWMLSGGKSDDADSEEGAAPAEEKESEATDQNETDSASGKDAPPPEKPIEAEALVGPGSYVAEVSTSLRIQSASNDAETLVKDSEGVLASRLKLGEGSVTFVVEPRWMQNGAALRASHTEIMAALLAGSWSEIMFDEQHHGYTLKPGLFAVYPNWLLLASIMLLLAMLLWLWSSGKRFGPVRIPREWTVRRGDETARALAAWYERFGLMDDALDRQRRRLRQQLSQRWGLSPAATPEQAAAAARSRWSEQDAQRLQHVLEERPIVASGRKAARREFIARSRDTSELAALLRGSSLSGRGERR</sequence>
<dbReference type="AlphaFoldDB" id="A0A229NVK4"/>
<evidence type="ECO:0000259" key="3">
    <source>
        <dbReference type="Pfam" id="PF14258"/>
    </source>
</evidence>
<evidence type="ECO:0000313" key="4">
    <source>
        <dbReference type="EMBL" id="OXM13649.1"/>
    </source>
</evidence>
<keyword evidence="2" id="KW-0812">Transmembrane</keyword>